<name>A0A4U1BNK6_9GAMM</name>
<protein>
    <recommendedName>
        <fullName evidence="2">UPF0125 protein FCL42_09190</fullName>
    </recommendedName>
</protein>
<dbReference type="Pfam" id="PF03658">
    <property type="entry name" value="Ub-RnfH"/>
    <property type="match status" value="1"/>
</dbReference>
<gene>
    <name evidence="3" type="ORF">FCL42_09190</name>
</gene>
<dbReference type="Proteomes" id="UP000305675">
    <property type="component" value="Unassembled WGS sequence"/>
</dbReference>
<proteinExistence type="inferred from homology"/>
<dbReference type="NCBIfam" id="NF002490">
    <property type="entry name" value="PRK01777.1"/>
    <property type="match status" value="1"/>
</dbReference>
<dbReference type="InterPro" id="IPR005346">
    <property type="entry name" value="RnfH"/>
</dbReference>
<dbReference type="EMBL" id="SWCJ01000005">
    <property type="protein sequence ID" value="TKB55547.1"/>
    <property type="molecule type" value="Genomic_DNA"/>
</dbReference>
<organism evidence="3 4">
    <name type="scientific">Ferrimonas aestuarii</name>
    <dbReference type="NCBI Taxonomy" id="2569539"/>
    <lineage>
        <taxon>Bacteria</taxon>
        <taxon>Pseudomonadati</taxon>
        <taxon>Pseudomonadota</taxon>
        <taxon>Gammaproteobacteria</taxon>
        <taxon>Alteromonadales</taxon>
        <taxon>Ferrimonadaceae</taxon>
        <taxon>Ferrimonas</taxon>
    </lineage>
</organism>
<evidence type="ECO:0000313" key="3">
    <source>
        <dbReference type="EMBL" id="TKB55547.1"/>
    </source>
</evidence>
<dbReference type="OrthoDB" id="9796575at2"/>
<dbReference type="PANTHER" id="PTHR37483">
    <property type="entry name" value="UPF0125 PROTEIN RATB"/>
    <property type="match status" value="1"/>
</dbReference>
<keyword evidence="4" id="KW-1185">Reference proteome</keyword>
<dbReference type="InterPro" id="IPR016155">
    <property type="entry name" value="Mopterin_synth/thiamin_S_b"/>
</dbReference>
<evidence type="ECO:0000256" key="2">
    <source>
        <dbReference type="HAMAP-Rule" id="MF_00460"/>
    </source>
</evidence>
<comment type="caution">
    <text evidence="3">The sequence shown here is derived from an EMBL/GenBank/DDBJ whole genome shotgun (WGS) entry which is preliminary data.</text>
</comment>
<dbReference type="SUPFAM" id="SSF54285">
    <property type="entry name" value="MoaD/ThiS"/>
    <property type="match status" value="1"/>
</dbReference>
<dbReference type="HAMAP" id="MF_00460">
    <property type="entry name" value="UPF0125_RnfH"/>
    <property type="match status" value="1"/>
</dbReference>
<dbReference type="Gene3D" id="3.10.20.280">
    <property type="entry name" value="RnfH-like"/>
    <property type="match status" value="1"/>
</dbReference>
<reference evidence="3 4" key="1">
    <citation type="submission" date="2019-04" db="EMBL/GenBank/DDBJ databases">
        <authorList>
            <person name="Hwang J.C."/>
        </authorList>
    </citation>
    <scope>NUCLEOTIDE SEQUENCE [LARGE SCALE GENOMIC DNA]</scope>
    <source>
        <strain evidence="3 4">IMCC35002</strain>
    </source>
</reference>
<dbReference type="AlphaFoldDB" id="A0A4U1BNK6"/>
<comment type="similarity">
    <text evidence="1 2">Belongs to the UPF0125 (RnfH) family.</text>
</comment>
<dbReference type="InterPro" id="IPR037021">
    <property type="entry name" value="RnfH_sf"/>
</dbReference>
<dbReference type="PANTHER" id="PTHR37483:SF1">
    <property type="entry name" value="UPF0125 PROTEIN RATB"/>
    <property type="match status" value="1"/>
</dbReference>
<sequence>MFKLDVVYALPDSATVIAVEAQEGDTIEQLVERSGIVQRHPEIDPKQNKVGIFSRQVKWDYQIQKGDRIEIYRPLIADPKEVRKRRAEQAKDKRS</sequence>
<evidence type="ECO:0000256" key="1">
    <source>
        <dbReference type="ARBA" id="ARBA00010645"/>
    </source>
</evidence>
<accession>A0A4U1BNK6</accession>
<evidence type="ECO:0000313" key="4">
    <source>
        <dbReference type="Proteomes" id="UP000305675"/>
    </source>
</evidence>